<keyword evidence="2" id="KW-1185">Reference proteome</keyword>
<dbReference type="OrthoDB" id="73875at2759"/>
<proteinExistence type="predicted"/>
<dbReference type="AlphaFoldDB" id="C7Z941"/>
<sequence length="215" mass="23879">MQGLLGISSSLLSTRCIRYMAVPLAENGIQPKLELLIEIFVPQVRYLSVAEVSQYYETAHPPADDLKHLIANSASWVATTTKNAQNSKRLSDSAKVAGTLGDLSLILTTATTKFMKQVLWGDDNSVKYLGDRIAEGKFNKKNTTVSMPELQTQIVKVLLAILIPATWRVSDDPKRMTSERLASFRSQHVRQRRLGEDGSTLAACLQLTKRSFSMH</sequence>
<dbReference type="Proteomes" id="UP000005206">
    <property type="component" value="Chromosome 6"/>
</dbReference>
<reference evidence="1 2" key="1">
    <citation type="journal article" date="2009" name="PLoS Genet.">
        <title>The genome of Nectria haematococca: contribution of supernumerary chromosomes to gene expansion.</title>
        <authorList>
            <person name="Coleman J.J."/>
            <person name="Rounsley S.D."/>
            <person name="Rodriguez-Carres M."/>
            <person name="Kuo A."/>
            <person name="Wasmann C.C."/>
            <person name="Grimwood J."/>
            <person name="Schmutz J."/>
            <person name="Taga M."/>
            <person name="White G.J."/>
            <person name="Zhou S."/>
            <person name="Schwartz D.C."/>
            <person name="Freitag M."/>
            <person name="Ma L.J."/>
            <person name="Danchin E.G."/>
            <person name="Henrissat B."/>
            <person name="Coutinho P.M."/>
            <person name="Nelson D.R."/>
            <person name="Straney D."/>
            <person name="Napoli C.A."/>
            <person name="Barker B.M."/>
            <person name="Gribskov M."/>
            <person name="Rep M."/>
            <person name="Kroken S."/>
            <person name="Molnar I."/>
            <person name="Rensing C."/>
            <person name="Kennell J.C."/>
            <person name="Zamora J."/>
            <person name="Farman M.L."/>
            <person name="Selker E.U."/>
            <person name="Salamov A."/>
            <person name="Shapiro H."/>
            <person name="Pangilinan J."/>
            <person name="Lindquist E."/>
            <person name="Lamers C."/>
            <person name="Grigoriev I.V."/>
            <person name="Geiser D.M."/>
            <person name="Covert S.F."/>
            <person name="Temporini E."/>
            <person name="Vanetten H.D."/>
        </authorList>
    </citation>
    <scope>NUCLEOTIDE SEQUENCE [LARGE SCALE GENOMIC DNA]</scope>
    <source>
        <strain evidence="2">ATCC MYA-4622 / CBS 123669 / FGSC 9596 / NRRL 45880 / 77-13-4</strain>
    </source>
</reference>
<dbReference type="RefSeq" id="XP_003045067.1">
    <property type="nucleotide sequence ID" value="XM_003045021.1"/>
</dbReference>
<dbReference type="KEGG" id="nhe:NECHADRAFT_81462"/>
<dbReference type="EMBL" id="GG698912">
    <property type="protein sequence ID" value="EEU39354.1"/>
    <property type="molecule type" value="Genomic_DNA"/>
</dbReference>
<accession>C7Z941</accession>
<dbReference type="InParanoid" id="C7Z941"/>
<evidence type="ECO:0000313" key="2">
    <source>
        <dbReference type="Proteomes" id="UP000005206"/>
    </source>
</evidence>
<evidence type="ECO:0000313" key="1">
    <source>
        <dbReference type="EMBL" id="EEU39354.1"/>
    </source>
</evidence>
<dbReference type="VEuPathDB" id="FungiDB:NECHADRAFT_81462"/>
<name>C7Z941_FUSV7</name>
<dbReference type="GeneID" id="9673078"/>
<organism evidence="1 2">
    <name type="scientific">Fusarium vanettenii (strain ATCC MYA-4622 / CBS 123669 / FGSC 9596 / NRRL 45880 / 77-13-4)</name>
    <name type="common">Fusarium solani subsp. pisi</name>
    <dbReference type="NCBI Taxonomy" id="660122"/>
    <lineage>
        <taxon>Eukaryota</taxon>
        <taxon>Fungi</taxon>
        <taxon>Dikarya</taxon>
        <taxon>Ascomycota</taxon>
        <taxon>Pezizomycotina</taxon>
        <taxon>Sordariomycetes</taxon>
        <taxon>Hypocreomycetidae</taxon>
        <taxon>Hypocreales</taxon>
        <taxon>Nectriaceae</taxon>
        <taxon>Fusarium</taxon>
        <taxon>Fusarium solani species complex</taxon>
        <taxon>Fusarium vanettenii</taxon>
    </lineage>
</organism>
<dbReference type="HOGENOM" id="CLU_1283560_0_0_1"/>
<gene>
    <name evidence="1" type="ORF">NECHADRAFT_81462</name>
</gene>
<protein>
    <submittedName>
        <fullName evidence="1">Uncharacterized protein</fullName>
    </submittedName>
</protein>
<dbReference type="STRING" id="660122.C7Z941"/>